<dbReference type="EMBL" id="JBANBB010000001">
    <property type="protein sequence ID" value="MEK0305927.1"/>
    <property type="molecule type" value="Genomic_DNA"/>
</dbReference>
<dbReference type="PROSITE" id="PS50928">
    <property type="entry name" value="ABC_TM1"/>
    <property type="match status" value="1"/>
</dbReference>
<keyword evidence="5 7" id="KW-1133">Transmembrane helix</keyword>
<dbReference type="Gene3D" id="1.10.3720.10">
    <property type="entry name" value="MetI-like"/>
    <property type="match status" value="1"/>
</dbReference>
<organism evidence="9 10">
    <name type="scientific">Bifidobacterium favimelis</name>
    <dbReference type="NCBI Taxonomy" id="3122979"/>
    <lineage>
        <taxon>Bacteria</taxon>
        <taxon>Bacillati</taxon>
        <taxon>Actinomycetota</taxon>
        <taxon>Actinomycetes</taxon>
        <taxon>Bifidobacteriales</taxon>
        <taxon>Bifidobacteriaceae</taxon>
        <taxon>Bifidobacterium</taxon>
    </lineage>
</organism>
<feature type="transmembrane region" description="Helical" evidence="7">
    <location>
        <begin position="267"/>
        <end position="288"/>
    </location>
</feature>
<dbReference type="SUPFAM" id="SSF161098">
    <property type="entry name" value="MetI-like"/>
    <property type="match status" value="1"/>
</dbReference>
<evidence type="ECO:0000256" key="2">
    <source>
        <dbReference type="ARBA" id="ARBA00022448"/>
    </source>
</evidence>
<evidence type="ECO:0000256" key="1">
    <source>
        <dbReference type="ARBA" id="ARBA00004651"/>
    </source>
</evidence>
<keyword evidence="6 7" id="KW-0472">Membrane</keyword>
<comment type="subcellular location">
    <subcellularLocation>
        <location evidence="1 7">Cell membrane</location>
        <topology evidence="1 7">Multi-pass membrane protein</topology>
    </subcellularLocation>
</comment>
<accession>A0ABU8ZND3</accession>
<evidence type="ECO:0000256" key="7">
    <source>
        <dbReference type="RuleBase" id="RU363032"/>
    </source>
</evidence>
<protein>
    <submittedName>
        <fullName evidence="9">Carbohydrate ABC transporter permease</fullName>
    </submittedName>
</protein>
<evidence type="ECO:0000313" key="9">
    <source>
        <dbReference type="EMBL" id="MEK0305927.1"/>
    </source>
</evidence>
<feature type="transmembrane region" description="Helical" evidence="7">
    <location>
        <begin position="213"/>
        <end position="234"/>
    </location>
</feature>
<evidence type="ECO:0000256" key="5">
    <source>
        <dbReference type="ARBA" id="ARBA00022989"/>
    </source>
</evidence>
<evidence type="ECO:0000259" key="8">
    <source>
        <dbReference type="PROSITE" id="PS50928"/>
    </source>
</evidence>
<evidence type="ECO:0000256" key="4">
    <source>
        <dbReference type="ARBA" id="ARBA00022692"/>
    </source>
</evidence>
<dbReference type="InterPro" id="IPR000515">
    <property type="entry name" value="MetI-like"/>
</dbReference>
<reference evidence="9 10" key="1">
    <citation type="submission" date="2024-02" db="EMBL/GenBank/DDBJ databases">
        <title>Bifidobacterium honeyensis sp. nov., isolated from the comb honey.</title>
        <authorList>
            <person name="Liu W."/>
            <person name="Li Y."/>
        </authorList>
    </citation>
    <scope>NUCLEOTIDE SEQUENCE [LARGE SCALE GENOMIC DNA]</scope>
    <source>
        <strain evidence="9 10">IMAU50988</strain>
    </source>
</reference>
<feature type="transmembrane region" description="Helical" evidence="7">
    <location>
        <begin position="98"/>
        <end position="120"/>
    </location>
</feature>
<evidence type="ECO:0000313" key="10">
    <source>
        <dbReference type="Proteomes" id="UP001373159"/>
    </source>
</evidence>
<feature type="domain" description="ABC transmembrane type-1" evidence="8">
    <location>
        <begin position="94"/>
        <end position="288"/>
    </location>
</feature>
<sequence>MSQAAEQMQVRSRHGAAPGRPKVSAGTRIGHGLVWVVLLALLFVFLAPFLLVVINVFKTKADITSKPLALIGRHGFTLQNFPNAIEKMNFWTVLGNSAFVTVCATALTVLLSAMAAYVIVRNPRWKAGAILFTLMVASMVIPFQVIMVPLVSVYGGMLHVLNSRITLILMHVGFSVSLATFMFHGAIKTNIPMELEEAAEIDGCGKWRTFWRIVFPLLKPTVATVTIIEAMAFWNDYLLPSLVLGRKELYTIPIATQVFYGTYSTDIGLVMAALLLAMLPILVLYIFLQRYVVEGVTSGAVKG</sequence>
<dbReference type="RefSeq" id="WP_340468480.1">
    <property type="nucleotide sequence ID" value="NZ_JBANBB010000001.1"/>
</dbReference>
<keyword evidence="4 7" id="KW-0812">Transmembrane</keyword>
<dbReference type="Proteomes" id="UP001373159">
    <property type="component" value="Unassembled WGS sequence"/>
</dbReference>
<keyword evidence="3" id="KW-1003">Cell membrane</keyword>
<feature type="transmembrane region" description="Helical" evidence="7">
    <location>
        <begin position="127"/>
        <end position="147"/>
    </location>
</feature>
<evidence type="ECO:0000256" key="3">
    <source>
        <dbReference type="ARBA" id="ARBA00022475"/>
    </source>
</evidence>
<dbReference type="PANTHER" id="PTHR43744:SF3">
    <property type="entry name" value="LACTOSE TRANSPORT SYSTEM PERMEASE PROTEIN LACG"/>
    <property type="match status" value="1"/>
</dbReference>
<dbReference type="InterPro" id="IPR035906">
    <property type="entry name" value="MetI-like_sf"/>
</dbReference>
<keyword evidence="10" id="KW-1185">Reference proteome</keyword>
<comment type="similarity">
    <text evidence="7">Belongs to the binding-protein-dependent transport system permease family.</text>
</comment>
<feature type="transmembrane region" description="Helical" evidence="7">
    <location>
        <begin position="32"/>
        <end position="57"/>
    </location>
</feature>
<name>A0ABU8ZND3_9BIFI</name>
<evidence type="ECO:0000256" key="6">
    <source>
        <dbReference type="ARBA" id="ARBA00023136"/>
    </source>
</evidence>
<feature type="transmembrane region" description="Helical" evidence="7">
    <location>
        <begin position="167"/>
        <end position="187"/>
    </location>
</feature>
<proteinExistence type="inferred from homology"/>
<gene>
    <name evidence="9" type="ORF">V8P97_00320</name>
</gene>
<keyword evidence="2 7" id="KW-0813">Transport</keyword>
<dbReference type="CDD" id="cd06261">
    <property type="entry name" value="TM_PBP2"/>
    <property type="match status" value="1"/>
</dbReference>
<dbReference type="PANTHER" id="PTHR43744">
    <property type="entry name" value="ABC TRANSPORTER PERMEASE PROTEIN MG189-RELATED-RELATED"/>
    <property type="match status" value="1"/>
</dbReference>
<comment type="caution">
    <text evidence="9">The sequence shown here is derived from an EMBL/GenBank/DDBJ whole genome shotgun (WGS) entry which is preliminary data.</text>
</comment>
<dbReference type="Pfam" id="PF00528">
    <property type="entry name" value="BPD_transp_1"/>
    <property type="match status" value="1"/>
</dbReference>